<gene>
    <name evidence="3" type="ORF">AVEN_174492_1</name>
    <name evidence="2" type="ORF">AVEN_231766_1</name>
</gene>
<evidence type="ECO:0000313" key="3">
    <source>
        <dbReference type="EMBL" id="GBO13296.1"/>
    </source>
</evidence>
<proteinExistence type="predicted"/>
<protein>
    <submittedName>
        <fullName evidence="3">Uncharacterized protein</fullName>
    </submittedName>
</protein>
<dbReference type="Proteomes" id="UP000499080">
    <property type="component" value="Unassembled WGS sequence"/>
</dbReference>
<evidence type="ECO:0000313" key="4">
    <source>
        <dbReference type="Proteomes" id="UP000499080"/>
    </source>
</evidence>
<comment type="caution">
    <text evidence="3">The sequence shown here is derived from an EMBL/GenBank/DDBJ whole genome shotgun (WGS) entry which is preliminary data.</text>
</comment>
<feature type="region of interest" description="Disordered" evidence="1">
    <location>
        <begin position="11"/>
        <end position="36"/>
    </location>
</feature>
<dbReference type="EMBL" id="BGPR01037637">
    <property type="protein sequence ID" value="GBO13292.1"/>
    <property type="molecule type" value="Genomic_DNA"/>
</dbReference>
<dbReference type="EMBL" id="BGPR01037639">
    <property type="protein sequence ID" value="GBO13296.1"/>
    <property type="molecule type" value="Genomic_DNA"/>
</dbReference>
<dbReference type="AlphaFoldDB" id="A0A4Y2UNP3"/>
<evidence type="ECO:0000313" key="2">
    <source>
        <dbReference type="EMBL" id="GBO13292.1"/>
    </source>
</evidence>
<sequence length="189" mass="20706">MKLYSQIFRKARSTGKSKEHHPALPKHQGKQLKDRSPQQIVGHCGSCIIAPITKGSCSNPPFHRGTTLRKWAQRTTPPLLCHWIDESLLTYTAASPPRTHGVRNSGAHVTGRIDLEQISNATDNNSQVIAITTLSDLATQTVSNSLVLTVTALSIEIISPAVQLALWTKLSTRSSRSTHTHTARLLTAY</sequence>
<accession>A0A4Y2UNP3</accession>
<name>A0A4Y2UNP3_ARAVE</name>
<evidence type="ECO:0000256" key="1">
    <source>
        <dbReference type="SAM" id="MobiDB-lite"/>
    </source>
</evidence>
<organism evidence="3 4">
    <name type="scientific">Araneus ventricosus</name>
    <name type="common">Orbweaver spider</name>
    <name type="synonym">Epeira ventricosa</name>
    <dbReference type="NCBI Taxonomy" id="182803"/>
    <lineage>
        <taxon>Eukaryota</taxon>
        <taxon>Metazoa</taxon>
        <taxon>Ecdysozoa</taxon>
        <taxon>Arthropoda</taxon>
        <taxon>Chelicerata</taxon>
        <taxon>Arachnida</taxon>
        <taxon>Araneae</taxon>
        <taxon>Araneomorphae</taxon>
        <taxon>Entelegynae</taxon>
        <taxon>Araneoidea</taxon>
        <taxon>Araneidae</taxon>
        <taxon>Araneus</taxon>
    </lineage>
</organism>
<reference evidence="3 4" key="1">
    <citation type="journal article" date="2019" name="Sci. Rep.">
        <title>Orb-weaving spider Araneus ventricosus genome elucidates the spidroin gene catalogue.</title>
        <authorList>
            <person name="Kono N."/>
            <person name="Nakamura H."/>
            <person name="Ohtoshi R."/>
            <person name="Moran D.A.P."/>
            <person name="Shinohara A."/>
            <person name="Yoshida Y."/>
            <person name="Fujiwara M."/>
            <person name="Mori M."/>
            <person name="Tomita M."/>
            <person name="Arakawa K."/>
        </authorList>
    </citation>
    <scope>NUCLEOTIDE SEQUENCE [LARGE SCALE GENOMIC DNA]</scope>
</reference>
<keyword evidence="4" id="KW-1185">Reference proteome</keyword>